<evidence type="ECO:0000256" key="6">
    <source>
        <dbReference type="ARBA" id="ARBA00022741"/>
    </source>
</evidence>
<comment type="cofactor">
    <cofactor evidence="1 10">
        <name>Mg(2+)</name>
        <dbReference type="ChEBI" id="CHEBI:18420"/>
    </cofactor>
</comment>
<dbReference type="InterPro" id="IPR018022">
    <property type="entry name" value="IPT"/>
</dbReference>
<evidence type="ECO:0000256" key="7">
    <source>
        <dbReference type="ARBA" id="ARBA00022840"/>
    </source>
</evidence>
<keyword evidence="5 10" id="KW-0819">tRNA processing</keyword>
<name>A0AB34QQ95_BACPU</name>
<evidence type="ECO:0000256" key="8">
    <source>
        <dbReference type="ARBA" id="ARBA00022842"/>
    </source>
</evidence>
<comment type="similarity">
    <text evidence="3 10 13">Belongs to the IPP transferase family.</text>
</comment>
<accession>A0AB34QQ95</accession>
<evidence type="ECO:0000256" key="4">
    <source>
        <dbReference type="ARBA" id="ARBA00022679"/>
    </source>
</evidence>
<dbReference type="AlphaFoldDB" id="A0AB34QQ95"/>
<dbReference type="PANTHER" id="PTHR11088:SF60">
    <property type="entry name" value="TRNA DIMETHYLALLYLTRANSFERASE"/>
    <property type="match status" value="1"/>
</dbReference>
<organism evidence="14 15">
    <name type="scientific">Bacillus pumilus</name>
    <name type="common">Bacillus mesentericus</name>
    <dbReference type="NCBI Taxonomy" id="1408"/>
    <lineage>
        <taxon>Bacteria</taxon>
        <taxon>Bacillati</taxon>
        <taxon>Bacillota</taxon>
        <taxon>Bacilli</taxon>
        <taxon>Bacillales</taxon>
        <taxon>Bacillaceae</taxon>
        <taxon>Bacillus</taxon>
    </lineage>
</organism>
<evidence type="ECO:0000256" key="13">
    <source>
        <dbReference type="RuleBase" id="RU003785"/>
    </source>
</evidence>
<proteinExistence type="inferred from homology"/>
<dbReference type="InterPro" id="IPR039657">
    <property type="entry name" value="Dimethylallyltransferase"/>
</dbReference>
<dbReference type="EMBL" id="JXCL01000040">
    <property type="protein sequence ID" value="KIL12289.1"/>
    <property type="molecule type" value="Genomic_DNA"/>
</dbReference>
<dbReference type="GO" id="GO:0006400">
    <property type="term" value="P:tRNA modification"/>
    <property type="evidence" value="ECO:0007669"/>
    <property type="project" value="TreeGrafter"/>
</dbReference>
<evidence type="ECO:0000256" key="9">
    <source>
        <dbReference type="ARBA" id="ARBA00049563"/>
    </source>
</evidence>
<dbReference type="HAMAP" id="MF_00185">
    <property type="entry name" value="IPP_trans"/>
    <property type="match status" value="1"/>
</dbReference>
<dbReference type="SUPFAM" id="SSF52540">
    <property type="entry name" value="P-loop containing nucleoside triphosphate hydrolases"/>
    <property type="match status" value="1"/>
</dbReference>
<dbReference type="InterPro" id="IPR027417">
    <property type="entry name" value="P-loop_NTPase"/>
</dbReference>
<sequence>MLYCRQFVKESDVMKKTKQPVIVLVGPTAVGKTKLSIHIAKAFNGEIISGDSMQIYKRMDIGTAKITPEEMDGVPHHLIDMKEPDESFSTAEFQQLVRMKIKEIAARGKTPIIVGGTGLYIQSVLYDYTFTDEKSDPSFREEMALFEQQHGSLQLHEKLKAVDPDAAKTIHPNNVRRVIRALEVIHTTGQKMSEMQNGHQEVPLYDTAFIGLKMDRELLYERIHQRIDMMIDEGLIEEVSALYQSGLKDCQSVQAIGYKELYAYFQGDCSLDEAILQLKQNSRRYAKRQFTWFRNKMDVTWFDMTPPCHFSDKKEEIFAYVAGKLGLKAKL</sequence>
<evidence type="ECO:0000256" key="12">
    <source>
        <dbReference type="RuleBase" id="RU003784"/>
    </source>
</evidence>
<evidence type="ECO:0000256" key="10">
    <source>
        <dbReference type="HAMAP-Rule" id="MF_00185"/>
    </source>
</evidence>
<feature type="site" description="Interaction with substrate tRNA" evidence="10">
    <location>
        <position position="117"/>
    </location>
</feature>
<evidence type="ECO:0000256" key="3">
    <source>
        <dbReference type="ARBA" id="ARBA00005842"/>
    </source>
</evidence>
<evidence type="ECO:0000256" key="2">
    <source>
        <dbReference type="ARBA" id="ARBA00003213"/>
    </source>
</evidence>
<comment type="caution">
    <text evidence="14">The sequence shown here is derived from an EMBL/GenBank/DDBJ whole genome shotgun (WGS) entry which is preliminary data.</text>
</comment>
<dbReference type="GO" id="GO:0005524">
    <property type="term" value="F:ATP binding"/>
    <property type="evidence" value="ECO:0007669"/>
    <property type="project" value="UniProtKB-UniRule"/>
</dbReference>
<dbReference type="NCBIfam" id="TIGR00174">
    <property type="entry name" value="miaA"/>
    <property type="match status" value="1"/>
</dbReference>
<comment type="subunit">
    <text evidence="10">Monomer.</text>
</comment>
<keyword evidence="6 10" id="KW-0547">Nucleotide-binding</keyword>
<evidence type="ECO:0000313" key="15">
    <source>
        <dbReference type="Proteomes" id="UP000031978"/>
    </source>
</evidence>
<dbReference type="Gene3D" id="1.10.20.140">
    <property type="match status" value="1"/>
</dbReference>
<evidence type="ECO:0000256" key="5">
    <source>
        <dbReference type="ARBA" id="ARBA00022694"/>
    </source>
</evidence>
<feature type="region of interest" description="Interaction with substrate tRNA" evidence="10">
    <location>
        <begin position="51"/>
        <end position="54"/>
    </location>
</feature>
<evidence type="ECO:0000313" key="14">
    <source>
        <dbReference type="EMBL" id="KIL12289.1"/>
    </source>
</evidence>
<dbReference type="FunFam" id="1.10.20.140:FF:000001">
    <property type="entry name" value="tRNA dimethylallyltransferase"/>
    <property type="match status" value="1"/>
</dbReference>
<dbReference type="Pfam" id="PF01715">
    <property type="entry name" value="IPPT"/>
    <property type="match status" value="1"/>
</dbReference>
<feature type="site" description="Interaction with substrate tRNA" evidence="10">
    <location>
        <position position="140"/>
    </location>
</feature>
<protein>
    <recommendedName>
        <fullName evidence="10">tRNA dimethylallyltransferase</fullName>
        <ecNumber evidence="10">2.5.1.75</ecNumber>
    </recommendedName>
    <alternativeName>
        <fullName evidence="10">Dimethylallyl diphosphate:tRNA dimethylallyltransferase</fullName>
        <shortName evidence="10">DMAPP:tRNA dimethylallyltransferase</shortName>
        <shortName evidence="10">DMATase</shortName>
    </alternativeName>
    <alternativeName>
        <fullName evidence="10">Isopentenyl-diphosphate:tRNA isopentenyltransferase</fullName>
        <shortName evidence="10">IPP transferase</shortName>
        <shortName evidence="10">IPPT</shortName>
        <shortName evidence="10">IPTase</shortName>
    </alternativeName>
</protein>
<gene>
    <name evidence="10" type="primary">miaA</name>
    <name evidence="14" type="ORF">B4127_1620</name>
</gene>
<dbReference type="PANTHER" id="PTHR11088">
    <property type="entry name" value="TRNA DIMETHYLALLYLTRANSFERASE"/>
    <property type="match status" value="1"/>
</dbReference>
<keyword evidence="8 10" id="KW-0460">Magnesium</keyword>
<reference evidence="14 15" key="1">
    <citation type="submission" date="2014-12" db="EMBL/GenBank/DDBJ databases">
        <title>Draft Genome Sequences of Five Spore-Forming Food Isolates of Bacillus pumilus.</title>
        <authorList>
            <person name="de Jong A."/>
            <person name="van Heel A.J."/>
            <person name="Montalban-Lopez M."/>
            <person name="Krawczyk A.O."/>
            <person name="Berendsen E.M."/>
            <person name="Wells-Bennik M."/>
            <person name="Kuipers O.P."/>
        </authorList>
    </citation>
    <scope>NUCLEOTIDE SEQUENCE [LARGE SCALE GENOMIC DNA]</scope>
    <source>
        <strain evidence="14 15">B4127</strain>
    </source>
</reference>
<evidence type="ECO:0000256" key="11">
    <source>
        <dbReference type="RuleBase" id="RU003783"/>
    </source>
</evidence>
<dbReference type="EC" id="2.5.1.75" evidence="10"/>
<dbReference type="Gene3D" id="3.40.50.300">
    <property type="entry name" value="P-loop containing nucleotide triphosphate hydrolases"/>
    <property type="match status" value="1"/>
</dbReference>
<feature type="binding site" evidence="10">
    <location>
        <begin position="28"/>
        <end position="33"/>
    </location>
    <ligand>
        <name>substrate</name>
    </ligand>
</feature>
<dbReference type="Proteomes" id="UP000031978">
    <property type="component" value="Unassembled WGS sequence"/>
</dbReference>
<comment type="caution">
    <text evidence="10">Lacks conserved residue(s) required for the propagation of feature annotation.</text>
</comment>
<feature type="binding site" evidence="10">
    <location>
        <begin position="26"/>
        <end position="33"/>
    </location>
    <ligand>
        <name>ATP</name>
        <dbReference type="ChEBI" id="CHEBI:30616"/>
    </ligand>
</feature>
<evidence type="ECO:0000256" key="1">
    <source>
        <dbReference type="ARBA" id="ARBA00001946"/>
    </source>
</evidence>
<keyword evidence="4 10" id="KW-0808">Transferase</keyword>
<dbReference type="GO" id="GO:0052381">
    <property type="term" value="F:tRNA dimethylallyltransferase activity"/>
    <property type="evidence" value="ECO:0007669"/>
    <property type="project" value="UniProtKB-UniRule"/>
</dbReference>
<keyword evidence="7 10" id="KW-0067">ATP-binding</keyword>
<comment type="catalytic activity">
    <reaction evidence="9 10 11">
        <text>adenosine(37) in tRNA + dimethylallyl diphosphate = N(6)-dimethylallyladenosine(37) in tRNA + diphosphate</text>
        <dbReference type="Rhea" id="RHEA:26482"/>
        <dbReference type="Rhea" id="RHEA-COMP:10162"/>
        <dbReference type="Rhea" id="RHEA-COMP:10375"/>
        <dbReference type="ChEBI" id="CHEBI:33019"/>
        <dbReference type="ChEBI" id="CHEBI:57623"/>
        <dbReference type="ChEBI" id="CHEBI:74411"/>
        <dbReference type="ChEBI" id="CHEBI:74415"/>
        <dbReference type="EC" id="2.5.1.75"/>
    </reaction>
</comment>
<comment type="function">
    <text evidence="2 10 12">Catalyzes the transfer of a dimethylallyl group onto the adenine at position 37 in tRNAs that read codons beginning with uridine, leading to the formation of N6-(dimethylallyl)adenosine (i(6)A).</text>
</comment>